<dbReference type="PIRSF" id="PIRSF000460">
    <property type="entry name" value="Pprylas_GlgP"/>
    <property type="match status" value="1"/>
</dbReference>
<evidence type="ECO:0000256" key="1">
    <source>
        <dbReference type="ARBA" id="ARBA00006047"/>
    </source>
</evidence>
<dbReference type="NCBIfam" id="TIGR02094">
    <property type="entry name" value="more_P_ylases"/>
    <property type="match status" value="1"/>
</dbReference>
<dbReference type="EMBL" id="MWBQ01000095">
    <property type="protein sequence ID" value="OQA57185.1"/>
    <property type="molecule type" value="Genomic_DNA"/>
</dbReference>
<dbReference type="InterPro" id="IPR011834">
    <property type="entry name" value="Agluc_phsphrylas"/>
</dbReference>
<dbReference type="EC" id="2.4.1.1" evidence="3"/>
<dbReference type="GO" id="GO:0005975">
    <property type="term" value="P:carbohydrate metabolic process"/>
    <property type="evidence" value="ECO:0007669"/>
    <property type="project" value="InterPro"/>
</dbReference>
<evidence type="ECO:0000313" key="3">
    <source>
        <dbReference type="EMBL" id="OQA57185.1"/>
    </source>
</evidence>
<keyword evidence="3" id="KW-0328">Glycosyltransferase</keyword>
<protein>
    <submittedName>
        <fullName evidence="3">Maltodextrin phosphorylase</fullName>
        <ecNumber evidence="3">2.4.1.1</ecNumber>
    </submittedName>
</protein>
<name>A0A1V5SRR6_9BACT</name>
<sequence>MKYLPLLVEPMVWDQPEDKKTEVFELGVYKMDSIKNLQKEETIAYFSMEIALTHEIPTYSGGLGVLAGDTVRAAADFAIPFVAVTLLSRKGYFRQEITPDGWQKELPIIWDVEKYLEPLEHQVQVTISGRTVYIGAWLYNWKSVSGGVVPVIFLDTNLDKNAEEDRNITDFLYGGDREYRLKQEIVLGIGGTRMLDTLGLNVRKYHINEGHAAFLTLELLNKNKRSLEEVWEEDKIWDIDQVKNLCVFTTHTPVEAGHDKFSYDLVKKVFGEYIPLSILKKLAGNDVLNMTLLALNLSGYVNGVAKRHSEVSRNMFPGYIIHDITNGVHSFTWTSNSFRELFDRYIPGWARETELLTRVDIIPDEEIWEAGQAEKRVLLDFVKEKTGISLNENILTIGFARRMTAYKRPHFIFTDLERLKRVKRKGDFQIIFAGKAHPHDEEGKRLIQSIIQIAKTLQNEIKIIFLEDYNIEIAKKLVCGVDVWLNTPQRPLEASGTSGMKAAHNGALNFSVLDGWWVEGCLEGITGWAIGPAPNEKSDPAEQSREEIDDLYNKLEYLILPTYYQRIDWWIKMMKNSIGKIASYFNTHRMMEHYITEAYFHHIVTHHTNGNRLIV</sequence>
<dbReference type="PANTHER" id="PTHR42655:SF1">
    <property type="entry name" value="GLYCOGEN PHOSPHORYLASE"/>
    <property type="match status" value="1"/>
</dbReference>
<proteinExistence type="inferred from homology"/>
<dbReference type="GO" id="GO:0030170">
    <property type="term" value="F:pyridoxal phosphate binding"/>
    <property type="evidence" value="ECO:0007669"/>
    <property type="project" value="InterPro"/>
</dbReference>
<dbReference type="Proteomes" id="UP000485569">
    <property type="component" value="Unassembled WGS sequence"/>
</dbReference>
<evidence type="ECO:0000256" key="2">
    <source>
        <dbReference type="PIRSR" id="PIRSR000460-1"/>
    </source>
</evidence>
<dbReference type="InterPro" id="IPR052182">
    <property type="entry name" value="Glycogen/Maltodextrin_Phosph"/>
</dbReference>
<gene>
    <name evidence="3" type="primary">malP</name>
    <name evidence="3" type="ORF">BWY41_01325</name>
</gene>
<organism evidence="3">
    <name type="scientific">Candidatus Atribacter allofermentans</name>
    <dbReference type="NCBI Taxonomy" id="1852833"/>
    <lineage>
        <taxon>Bacteria</taxon>
        <taxon>Pseudomonadati</taxon>
        <taxon>Atribacterota</taxon>
        <taxon>Atribacteria</taxon>
        <taxon>Atribacterales</taxon>
        <taxon>Atribacteraceae</taxon>
        <taxon>Atribacter</taxon>
    </lineage>
</organism>
<keyword evidence="3" id="KW-0808">Transferase</keyword>
<dbReference type="GO" id="GO:0008184">
    <property type="term" value="F:glycogen phosphorylase activity"/>
    <property type="evidence" value="ECO:0007669"/>
    <property type="project" value="InterPro"/>
</dbReference>
<feature type="modified residue" description="N6-(pyridoxal phosphate)lysine" evidence="2">
    <location>
        <position position="501"/>
    </location>
</feature>
<keyword evidence="2" id="KW-0663">Pyridoxal phosphate</keyword>
<reference evidence="3" key="1">
    <citation type="submission" date="2017-02" db="EMBL/GenBank/DDBJ databases">
        <title>Delving into the versatile metabolic prowess of the omnipresent phylum Bacteroidetes.</title>
        <authorList>
            <person name="Nobu M.K."/>
            <person name="Mei R."/>
            <person name="Narihiro T."/>
            <person name="Kuroda K."/>
            <person name="Liu W.-T."/>
        </authorList>
    </citation>
    <scope>NUCLEOTIDE SEQUENCE</scope>
    <source>
        <strain evidence="3">ADurb.Bin276</strain>
    </source>
</reference>
<dbReference type="PANTHER" id="PTHR42655">
    <property type="entry name" value="GLYCOGEN PHOSPHORYLASE"/>
    <property type="match status" value="1"/>
</dbReference>
<dbReference type="Pfam" id="PF00343">
    <property type="entry name" value="Phosphorylase"/>
    <property type="match status" value="1"/>
</dbReference>
<dbReference type="SUPFAM" id="SSF53756">
    <property type="entry name" value="UDP-Glycosyltransferase/glycogen phosphorylase"/>
    <property type="match status" value="1"/>
</dbReference>
<accession>A0A1V5SRR6</accession>
<dbReference type="InterPro" id="IPR000811">
    <property type="entry name" value="Glyco_trans_35"/>
</dbReference>
<comment type="caution">
    <text evidence="3">The sequence shown here is derived from an EMBL/GenBank/DDBJ whole genome shotgun (WGS) entry which is preliminary data.</text>
</comment>
<comment type="similarity">
    <text evidence="1">Belongs to the glycogen phosphorylase family.</text>
</comment>
<dbReference type="Gene3D" id="3.40.50.2000">
    <property type="entry name" value="Glycogen Phosphorylase B"/>
    <property type="match status" value="2"/>
</dbReference>
<dbReference type="AlphaFoldDB" id="A0A1V5SRR6"/>